<feature type="transmembrane region" description="Helical" evidence="5">
    <location>
        <begin position="61"/>
        <end position="82"/>
    </location>
</feature>
<reference evidence="6 7" key="1">
    <citation type="submission" date="2020-08" db="EMBL/GenBank/DDBJ databases">
        <title>Genomic Encyclopedia of Type Strains, Phase IV (KMG-IV): sequencing the most valuable type-strain genomes for metagenomic binning, comparative biology and taxonomic classification.</title>
        <authorList>
            <person name="Goeker M."/>
        </authorList>
    </citation>
    <scope>NUCLEOTIDE SEQUENCE [LARGE SCALE GENOMIC DNA]</scope>
    <source>
        <strain evidence="6 7">DSM 25622</strain>
    </source>
</reference>
<dbReference type="GO" id="GO:0006457">
    <property type="term" value="P:protein folding"/>
    <property type="evidence" value="ECO:0007669"/>
    <property type="project" value="InterPro"/>
</dbReference>
<keyword evidence="2 5" id="KW-0812">Transmembrane</keyword>
<dbReference type="SUPFAM" id="SSF158442">
    <property type="entry name" value="DsbB-like"/>
    <property type="match status" value="1"/>
</dbReference>
<accession>A0A840XX84</accession>
<keyword evidence="4 5" id="KW-0472">Membrane</keyword>
<comment type="caution">
    <text evidence="6">The sequence shown here is derived from an EMBL/GenBank/DDBJ whole genome shotgun (WGS) entry which is preliminary data.</text>
</comment>
<comment type="subcellular location">
    <subcellularLocation>
        <location evidence="1">Membrane</location>
        <topology evidence="1">Multi-pass membrane protein</topology>
    </subcellularLocation>
</comment>
<evidence type="ECO:0000256" key="4">
    <source>
        <dbReference type="ARBA" id="ARBA00023136"/>
    </source>
</evidence>
<organism evidence="6 7">
    <name type="scientific">Muricoccus pecuniae</name>
    <dbReference type="NCBI Taxonomy" id="693023"/>
    <lineage>
        <taxon>Bacteria</taxon>
        <taxon>Pseudomonadati</taxon>
        <taxon>Pseudomonadota</taxon>
        <taxon>Alphaproteobacteria</taxon>
        <taxon>Acetobacterales</taxon>
        <taxon>Roseomonadaceae</taxon>
        <taxon>Muricoccus</taxon>
    </lineage>
</organism>
<evidence type="ECO:0000256" key="3">
    <source>
        <dbReference type="ARBA" id="ARBA00022989"/>
    </source>
</evidence>
<name>A0A840XX84_9PROT</name>
<evidence type="ECO:0000313" key="6">
    <source>
        <dbReference type="EMBL" id="MBB5693105.1"/>
    </source>
</evidence>
<dbReference type="AlphaFoldDB" id="A0A840XX84"/>
<dbReference type="Gene3D" id="1.20.1550.10">
    <property type="entry name" value="DsbB-like"/>
    <property type="match status" value="1"/>
</dbReference>
<dbReference type="Proteomes" id="UP000580654">
    <property type="component" value="Unassembled WGS sequence"/>
</dbReference>
<evidence type="ECO:0000256" key="1">
    <source>
        <dbReference type="ARBA" id="ARBA00004141"/>
    </source>
</evidence>
<dbReference type="Pfam" id="PF02600">
    <property type="entry name" value="DsbB"/>
    <property type="match status" value="1"/>
</dbReference>
<keyword evidence="3 5" id="KW-1133">Transmembrane helix</keyword>
<feature type="transmembrane region" description="Helical" evidence="5">
    <location>
        <begin position="37"/>
        <end position="56"/>
    </location>
</feature>
<dbReference type="InterPro" id="IPR023380">
    <property type="entry name" value="DsbB-like_sf"/>
</dbReference>
<proteinExistence type="predicted"/>
<dbReference type="EMBL" id="JACIJD010000004">
    <property type="protein sequence ID" value="MBB5693105.1"/>
    <property type="molecule type" value="Genomic_DNA"/>
</dbReference>
<evidence type="ECO:0000256" key="2">
    <source>
        <dbReference type="ARBA" id="ARBA00022692"/>
    </source>
</evidence>
<sequence length="164" mass="16478">MRLPLHALLIALLAAAAPLVALGSELFLGMAPCALCLWQRPPYWAAAAIAVLAAVLRSRALLAVAGLAVLASGAVAGLHVGVEQGWWPSPLPSCAAPSVAGAAGGAASVDDLMRSLAPVPSKPCDAPAFLIPGLPVSMAAMNLAYALALGGLALTWARRETEDA</sequence>
<dbReference type="InterPro" id="IPR003752">
    <property type="entry name" value="DiS_bond_form_DsbB/BdbC"/>
</dbReference>
<keyword evidence="7" id="KW-1185">Reference proteome</keyword>
<evidence type="ECO:0000313" key="7">
    <source>
        <dbReference type="Proteomes" id="UP000580654"/>
    </source>
</evidence>
<dbReference type="RefSeq" id="WP_184514777.1">
    <property type="nucleotide sequence ID" value="NZ_JACIJD010000004.1"/>
</dbReference>
<dbReference type="GO" id="GO:0016020">
    <property type="term" value="C:membrane"/>
    <property type="evidence" value="ECO:0007669"/>
    <property type="project" value="UniProtKB-SubCell"/>
</dbReference>
<dbReference type="GO" id="GO:0015035">
    <property type="term" value="F:protein-disulfide reductase activity"/>
    <property type="evidence" value="ECO:0007669"/>
    <property type="project" value="InterPro"/>
</dbReference>
<evidence type="ECO:0000256" key="5">
    <source>
        <dbReference type="SAM" id="Phobius"/>
    </source>
</evidence>
<feature type="transmembrane region" description="Helical" evidence="5">
    <location>
        <begin position="136"/>
        <end position="157"/>
    </location>
</feature>
<protein>
    <submittedName>
        <fullName evidence="6">Disulfide bond formation protein DsbB</fullName>
    </submittedName>
</protein>
<gene>
    <name evidence="6" type="ORF">FHS87_001131</name>
</gene>